<feature type="transmembrane region" description="Helical" evidence="1">
    <location>
        <begin position="7"/>
        <end position="25"/>
    </location>
</feature>
<comment type="caution">
    <text evidence="2">The sequence shown here is derived from an EMBL/GenBank/DDBJ whole genome shotgun (WGS) entry which is preliminary data.</text>
</comment>
<reference evidence="2" key="1">
    <citation type="submission" date="2021-05" db="EMBL/GenBank/DDBJ databases">
        <title>Novel Bacillus species.</title>
        <authorList>
            <person name="Liu G."/>
        </authorList>
    </citation>
    <scope>NUCLEOTIDE SEQUENCE</scope>
    <source>
        <strain evidence="2">FJAT-49825</strain>
    </source>
</reference>
<dbReference type="RefSeq" id="WP_213117510.1">
    <property type="nucleotide sequence ID" value="NZ_JAGYPF010000002.1"/>
</dbReference>
<accession>A0A942U1S8</accession>
<evidence type="ECO:0000313" key="2">
    <source>
        <dbReference type="EMBL" id="MBS4212995.1"/>
    </source>
</evidence>
<evidence type="ECO:0000256" key="1">
    <source>
        <dbReference type="SAM" id="Phobius"/>
    </source>
</evidence>
<dbReference type="InterPro" id="IPR054198">
    <property type="entry name" value="DUF6903"/>
</dbReference>
<dbReference type="AlphaFoldDB" id="A0A942U1S8"/>
<dbReference type="EMBL" id="JAGYPF010000002">
    <property type="protein sequence ID" value="MBS4212995.1"/>
    <property type="molecule type" value="Genomic_DNA"/>
</dbReference>
<keyword evidence="3" id="KW-1185">Reference proteome</keyword>
<keyword evidence="1" id="KW-1133">Transmembrane helix</keyword>
<name>A0A942U1S8_9BACI</name>
<feature type="transmembrane region" description="Helical" evidence="1">
    <location>
        <begin position="31"/>
        <end position="50"/>
    </location>
</feature>
<evidence type="ECO:0000313" key="3">
    <source>
        <dbReference type="Proteomes" id="UP000679749"/>
    </source>
</evidence>
<keyword evidence="1" id="KW-0812">Transmembrane</keyword>
<keyword evidence="1" id="KW-0472">Membrane</keyword>
<organism evidence="2 3">
    <name type="scientific">Neobacillus rhizophilus</name>
    <dbReference type="NCBI Taxonomy" id="2833579"/>
    <lineage>
        <taxon>Bacteria</taxon>
        <taxon>Bacillati</taxon>
        <taxon>Bacillota</taxon>
        <taxon>Bacilli</taxon>
        <taxon>Bacillales</taxon>
        <taxon>Bacillaceae</taxon>
        <taxon>Neobacillus</taxon>
    </lineage>
</organism>
<gene>
    <name evidence="2" type="ORF">KHA99_11105</name>
</gene>
<dbReference type="Proteomes" id="UP000679749">
    <property type="component" value="Unassembled WGS sequence"/>
</dbReference>
<dbReference type="Pfam" id="PF21844">
    <property type="entry name" value="DUF6903"/>
    <property type="match status" value="1"/>
</dbReference>
<proteinExistence type="predicted"/>
<protein>
    <submittedName>
        <fullName evidence="2">Uncharacterized protein</fullName>
    </submittedName>
</protein>
<sequence>MKDKVLVVVKLVVFFLCLALIIIGQKTPGKLELGLMLIGLAGLLGLLYDYNRRYV</sequence>